<proteinExistence type="predicted"/>
<dbReference type="SUPFAM" id="SSF53448">
    <property type="entry name" value="Nucleotide-diphospho-sugar transferases"/>
    <property type="match status" value="1"/>
</dbReference>
<keyword evidence="3" id="KW-0548">Nucleotidyltransferase</keyword>
<dbReference type="GO" id="GO:0045943">
    <property type="term" value="P:positive regulation of transcription by RNA polymerase I"/>
    <property type="evidence" value="ECO:0000318"/>
    <property type="project" value="GO_Central"/>
</dbReference>
<dbReference type="InterPro" id="IPR029044">
    <property type="entry name" value="Nucleotide-diphossugar_trans"/>
</dbReference>
<dbReference type="InterPro" id="IPR003593">
    <property type="entry name" value="AAA+_ATPase"/>
</dbReference>
<dbReference type="PANTHER" id="PTHR18934:SF118">
    <property type="entry name" value="ATP-DEPENDENT RNA HELICASE DHX33"/>
    <property type="match status" value="1"/>
</dbReference>
<dbReference type="CDD" id="cd18791">
    <property type="entry name" value="SF2_C_RHA"/>
    <property type="match status" value="1"/>
</dbReference>
<evidence type="ECO:0000256" key="6">
    <source>
        <dbReference type="ARBA" id="ARBA00022806"/>
    </source>
</evidence>
<dbReference type="Gene3D" id="3.90.550.10">
    <property type="entry name" value="Spore Coat Polysaccharide Biosynthesis Protein SpsA, Chain A"/>
    <property type="match status" value="1"/>
</dbReference>
<dbReference type="InterPro" id="IPR027417">
    <property type="entry name" value="P-loop_NTPase"/>
</dbReference>
<evidence type="ECO:0000256" key="7">
    <source>
        <dbReference type="ARBA" id="ARBA00022840"/>
    </source>
</evidence>
<dbReference type="PROSITE" id="PS00690">
    <property type="entry name" value="DEAH_ATP_HELICASE"/>
    <property type="match status" value="1"/>
</dbReference>
<gene>
    <name evidence="10" type="primary">WBGene00114475</name>
</gene>
<dbReference type="InterPro" id="IPR002464">
    <property type="entry name" value="DNA/RNA_helicase_DEAH_CS"/>
</dbReference>
<keyword evidence="5" id="KW-0378">Hydrolase</keyword>
<feature type="region of interest" description="Disordered" evidence="9">
    <location>
        <begin position="1069"/>
        <end position="1144"/>
    </location>
</feature>
<dbReference type="PROSITE" id="PS51194">
    <property type="entry name" value="HELICASE_CTER"/>
    <property type="match status" value="1"/>
</dbReference>
<dbReference type="Gene3D" id="3.40.50.300">
    <property type="entry name" value="P-loop containing nucleotide triphosphate hydrolases"/>
    <property type="match status" value="2"/>
</dbReference>
<dbReference type="InterPro" id="IPR001650">
    <property type="entry name" value="Helicase_C-like"/>
</dbReference>
<evidence type="ECO:0000256" key="2">
    <source>
        <dbReference type="ARBA" id="ARBA00022679"/>
    </source>
</evidence>
<dbReference type="InterPro" id="IPR011709">
    <property type="entry name" value="DEAD-box_helicase_OB_fold"/>
</dbReference>
<dbReference type="EC" id="3.6.4.13" evidence="1"/>
<dbReference type="InterPro" id="IPR014001">
    <property type="entry name" value="Helicase_ATP-bd"/>
</dbReference>
<dbReference type="InterPro" id="IPR007502">
    <property type="entry name" value="Helicase-assoc_dom"/>
</dbReference>
<dbReference type="SUPFAM" id="SSF52540">
    <property type="entry name" value="P-loop containing nucleoside triphosphate hydrolases"/>
    <property type="match status" value="1"/>
</dbReference>
<dbReference type="GO" id="GO:0004386">
    <property type="term" value="F:helicase activity"/>
    <property type="evidence" value="ECO:0000318"/>
    <property type="project" value="GO_Central"/>
</dbReference>
<dbReference type="GO" id="GO:0003725">
    <property type="term" value="F:double-stranded RNA binding"/>
    <property type="evidence" value="ECO:0000318"/>
    <property type="project" value="GO_Central"/>
</dbReference>
<dbReference type="GO" id="GO:0003724">
    <property type="term" value="F:RNA helicase activity"/>
    <property type="evidence" value="ECO:0007669"/>
    <property type="project" value="UniProtKB-EC"/>
</dbReference>
<dbReference type="Pfam" id="PF21010">
    <property type="entry name" value="HA2_C"/>
    <property type="match status" value="1"/>
</dbReference>
<keyword evidence="6" id="KW-0347">Helicase</keyword>
<dbReference type="Pfam" id="PF07904">
    <property type="entry name" value="Eaf7"/>
    <property type="match status" value="1"/>
</dbReference>
<evidence type="ECO:0000313" key="10">
    <source>
        <dbReference type="EnsemblMetazoa" id="PPA24921.1"/>
    </source>
</evidence>
<name>A0A2A6CF62_PRIPA</name>
<dbReference type="GO" id="GO:0043189">
    <property type="term" value="C:H4/H2A histone acetyltransferase complex"/>
    <property type="evidence" value="ECO:0007669"/>
    <property type="project" value="InterPro"/>
</dbReference>
<organism evidence="10 11">
    <name type="scientific">Pristionchus pacificus</name>
    <name type="common">Parasitic nematode worm</name>
    <dbReference type="NCBI Taxonomy" id="54126"/>
    <lineage>
        <taxon>Eukaryota</taxon>
        <taxon>Metazoa</taxon>
        <taxon>Ecdysozoa</taxon>
        <taxon>Nematoda</taxon>
        <taxon>Chromadorea</taxon>
        <taxon>Rhabditida</taxon>
        <taxon>Rhabditina</taxon>
        <taxon>Diplogasteromorpha</taxon>
        <taxon>Diplogasteroidea</taxon>
        <taxon>Neodiplogasteridae</taxon>
        <taxon>Pristionchus</taxon>
    </lineage>
</organism>
<dbReference type="InterPro" id="IPR048333">
    <property type="entry name" value="HA2_WH"/>
</dbReference>
<dbReference type="Pfam" id="PF01704">
    <property type="entry name" value="UDPGP"/>
    <property type="match status" value="1"/>
</dbReference>
<keyword evidence="7" id="KW-0067">ATP-binding</keyword>
<dbReference type="InterPro" id="IPR002618">
    <property type="entry name" value="UDPGP_fam"/>
</dbReference>
<evidence type="ECO:0000256" key="1">
    <source>
        <dbReference type="ARBA" id="ARBA00012552"/>
    </source>
</evidence>
<dbReference type="GO" id="GO:0005730">
    <property type="term" value="C:nucleolus"/>
    <property type="evidence" value="ECO:0000318"/>
    <property type="project" value="GO_Central"/>
</dbReference>
<evidence type="ECO:0000256" key="5">
    <source>
        <dbReference type="ARBA" id="ARBA00022801"/>
    </source>
</evidence>
<accession>A0A8R1UF63</accession>
<reference evidence="11" key="1">
    <citation type="journal article" date="2008" name="Nat. Genet.">
        <title>The Pristionchus pacificus genome provides a unique perspective on nematode lifestyle and parasitism.</title>
        <authorList>
            <person name="Dieterich C."/>
            <person name="Clifton S.W."/>
            <person name="Schuster L.N."/>
            <person name="Chinwalla A."/>
            <person name="Delehaunty K."/>
            <person name="Dinkelacker I."/>
            <person name="Fulton L."/>
            <person name="Fulton R."/>
            <person name="Godfrey J."/>
            <person name="Minx P."/>
            <person name="Mitreva M."/>
            <person name="Roeseler W."/>
            <person name="Tian H."/>
            <person name="Witte H."/>
            <person name="Yang S.P."/>
            <person name="Wilson R.K."/>
            <person name="Sommer R.J."/>
        </authorList>
    </citation>
    <scope>NUCLEOTIDE SEQUENCE [LARGE SCALE GENOMIC DNA]</scope>
    <source>
        <strain evidence="11">PS312</strain>
    </source>
</reference>
<reference evidence="10" key="2">
    <citation type="submission" date="2022-06" db="UniProtKB">
        <authorList>
            <consortium name="EnsemblMetazoa"/>
        </authorList>
    </citation>
    <scope>IDENTIFICATION</scope>
    <source>
        <strain evidence="10">PS312</strain>
    </source>
</reference>
<dbReference type="PANTHER" id="PTHR18934">
    <property type="entry name" value="ATP-DEPENDENT RNA HELICASE"/>
    <property type="match status" value="1"/>
</dbReference>
<evidence type="ECO:0000313" key="11">
    <source>
        <dbReference type="Proteomes" id="UP000005239"/>
    </source>
</evidence>
<comment type="catalytic activity">
    <reaction evidence="8">
        <text>ATP + H2O = ADP + phosphate + H(+)</text>
        <dbReference type="Rhea" id="RHEA:13065"/>
        <dbReference type="ChEBI" id="CHEBI:15377"/>
        <dbReference type="ChEBI" id="CHEBI:15378"/>
        <dbReference type="ChEBI" id="CHEBI:30616"/>
        <dbReference type="ChEBI" id="CHEBI:43474"/>
        <dbReference type="ChEBI" id="CHEBI:456216"/>
        <dbReference type="EC" id="3.6.4.13"/>
    </reaction>
</comment>
<evidence type="ECO:0000256" key="3">
    <source>
        <dbReference type="ARBA" id="ARBA00022695"/>
    </source>
</evidence>
<evidence type="ECO:0000256" key="8">
    <source>
        <dbReference type="ARBA" id="ARBA00047984"/>
    </source>
</evidence>
<keyword evidence="2" id="KW-0808">Transferase</keyword>
<dbReference type="PROSITE" id="PS51192">
    <property type="entry name" value="HELICASE_ATP_BIND_1"/>
    <property type="match status" value="1"/>
</dbReference>
<sequence length="1144" mass="127455">MRSHSQLNRLALPIDDVADQILELLCDNDTCVILGETGCGKSTQIPQICTRLRDTGQIAITQPRRVAAMSLAMRVSDEMGSKVGDKVGYRVRFEGVCKEDTDIIYMTDGMLLREAITDGLLNKYSVVIVDEAHERSLHTDVLLYTLRLAQKQRKDKGSNPLKIVIMSATMNADLFSRYFNAPIYLIRGRTFPVEVLYAEALDGDGSDYVYNVLVSILQAHEREPISDDILVFLTGREEIELTAAKLRDVNEKLAQKMAVFPLYAALKTTQQQKVFEPAPEGERKVILATNIAETSLTIPGVRIVIDSGKVKQKTFTAGDGIDVLRVERISKAQAAQRAGRAGRESSGKCYRVYSNKDFDRMQQSSVAEILRSNLSAVILELISMGLKNIKSVKLIEQPSAEMMDSAERQLKGLGAIRDSKNGKKLVLTSVGQTMAKFPVEPPLSKVLLGSIPLECTAEALTVISLLSSEELFLQNDEDSAQVIRRKVSSTEGDHVTMLNAFNLFKAEKKKESGHKLAEWASQCGLNIRSLVNAAKIRKQLGEIASEEGIVIKSCGVDRERLRKSLAIGLFMNACEYDNQKNAYRLLLSPSTLVRIHPSSVLSRSRPTHIVFSQLLKTTDLYAKDVSVIDKSWVEGAISEFKKTKIAVIRLNGGLGTTMGCTGPKSFIEAKNGLTFLEIALRQHEEFNRKWDVQVPILLMNSFFTHDTTVDVVGSRAECFVQSKCPRLDAATLLPIEEGDESWNPPGHGNIYVALKESGKMDELLSKGRDIVFVSNIDNTGAELSLEIAGLMGREGLEYVMECTVRTETDKKGGTLIEIGGQAMHLEIPQVPPEHIDDFCSTRIFKVFNTNNIWVSLNAFKEKPYEITSEIIVNKKTTSTGRAVIQLETSIGGSIKNFTKSFCVHVPRSRFIPVKGIPDLERVRSEQYTLDDAYCLRLNDKKSEEEIRKLFFDNDLKKAASSRGHGIVNENAHEWTEVSELRLFSKVVYYKPAGVNRHFNLGQLVKYMNNIFEDEEHCDFAIFLTPEDYKLYQKRKEMTNKPDIIIFKPAYKIRPTPEMEKSTFNVAMLDKPPERTASQVSLKETDRSISSTPVPLSSSKKSKEENSRSGSPTTSASVAVPGRKKKAIAKNDSRSSSPGVAKKEK</sequence>
<keyword evidence="4" id="KW-0547">Nucleotide-binding</keyword>
<dbReference type="EnsemblMetazoa" id="PPA24921.1">
    <property type="protein sequence ID" value="PPA24921.1"/>
    <property type="gene ID" value="WBGene00114475"/>
</dbReference>
<dbReference type="Pfam" id="PF00270">
    <property type="entry name" value="DEAD"/>
    <property type="match status" value="1"/>
</dbReference>
<dbReference type="Proteomes" id="UP000005239">
    <property type="component" value="Unassembled WGS sequence"/>
</dbReference>
<dbReference type="SMART" id="SM00382">
    <property type="entry name" value="AAA"/>
    <property type="match status" value="1"/>
</dbReference>
<dbReference type="GO" id="GO:0005524">
    <property type="term" value="F:ATP binding"/>
    <property type="evidence" value="ECO:0007669"/>
    <property type="project" value="UniProtKB-KW"/>
</dbReference>
<feature type="compositionally biased region" description="Low complexity" evidence="9">
    <location>
        <begin position="1087"/>
        <end position="1098"/>
    </location>
</feature>
<dbReference type="AlphaFoldDB" id="A0A2A6CF62"/>
<dbReference type="Pfam" id="PF04408">
    <property type="entry name" value="WHD_HA2"/>
    <property type="match status" value="1"/>
</dbReference>
<dbReference type="Gene3D" id="1.20.120.1080">
    <property type="match status" value="1"/>
</dbReference>
<dbReference type="SMART" id="SM00847">
    <property type="entry name" value="HA2"/>
    <property type="match status" value="1"/>
</dbReference>
<dbReference type="SMART" id="SM00487">
    <property type="entry name" value="DEXDc"/>
    <property type="match status" value="1"/>
</dbReference>
<dbReference type="Pfam" id="PF00271">
    <property type="entry name" value="Helicase_C"/>
    <property type="match status" value="1"/>
</dbReference>
<dbReference type="InterPro" id="IPR011545">
    <property type="entry name" value="DEAD/DEAH_box_helicase_dom"/>
</dbReference>
<protein>
    <recommendedName>
        <fullName evidence="1">RNA helicase</fullName>
        <ecNumber evidence="1">3.6.4.13</ecNumber>
    </recommendedName>
</protein>
<dbReference type="GO" id="GO:0070569">
    <property type="term" value="F:uridylyltransferase activity"/>
    <property type="evidence" value="ECO:0007669"/>
    <property type="project" value="InterPro"/>
</dbReference>
<dbReference type="Pfam" id="PF07717">
    <property type="entry name" value="OB_NTP_bind"/>
    <property type="match status" value="1"/>
</dbReference>
<dbReference type="FunFam" id="3.40.50.300:FF:000145">
    <property type="entry name" value="probable ATP-dependent RNA helicase DHX40"/>
    <property type="match status" value="1"/>
</dbReference>
<accession>A0A2A6CF62</accession>
<dbReference type="SMART" id="SM00490">
    <property type="entry name" value="HELICc"/>
    <property type="match status" value="1"/>
</dbReference>
<dbReference type="InterPro" id="IPR012423">
    <property type="entry name" value="Eaf7/MRGBP"/>
</dbReference>
<keyword evidence="11" id="KW-1185">Reference proteome</keyword>
<dbReference type="GO" id="GO:0016787">
    <property type="term" value="F:hydrolase activity"/>
    <property type="evidence" value="ECO:0007669"/>
    <property type="project" value="UniProtKB-KW"/>
</dbReference>
<evidence type="ECO:0000256" key="4">
    <source>
        <dbReference type="ARBA" id="ARBA00022741"/>
    </source>
</evidence>
<evidence type="ECO:0000256" key="9">
    <source>
        <dbReference type="SAM" id="MobiDB-lite"/>
    </source>
</evidence>